<feature type="repeat" description="TPR" evidence="1">
    <location>
        <begin position="408"/>
        <end position="441"/>
    </location>
</feature>
<dbReference type="Pfam" id="PF13432">
    <property type="entry name" value="TPR_16"/>
    <property type="match status" value="1"/>
</dbReference>
<evidence type="ECO:0000256" key="1">
    <source>
        <dbReference type="PROSITE-ProRule" id="PRU00339"/>
    </source>
</evidence>
<reference evidence="3 4" key="1">
    <citation type="submission" date="2018-08" db="EMBL/GenBank/DDBJ databases">
        <title>Genomic Encyclopedia of Type Strains, Phase IV (KMG-IV): sequencing the most valuable type-strain genomes for metagenomic binning, comparative biology and taxonomic classification.</title>
        <authorList>
            <person name="Goeker M."/>
        </authorList>
    </citation>
    <scope>NUCLEOTIDE SEQUENCE [LARGE SCALE GENOMIC DNA]</scope>
    <source>
        <strain evidence="3 4">DSM 23923</strain>
    </source>
</reference>
<dbReference type="SUPFAM" id="SSF110296">
    <property type="entry name" value="Oligoxyloglucan reducing end-specific cellobiohydrolase"/>
    <property type="match status" value="1"/>
</dbReference>
<dbReference type="InterPro" id="IPR027417">
    <property type="entry name" value="P-loop_NTPase"/>
</dbReference>
<dbReference type="Gene3D" id="3.40.50.300">
    <property type="entry name" value="P-loop containing nucleotide triphosphate hydrolases"/>
    <property type="match status" value="1"/>
</dbReference>
<dbReference type="SUPFAM" id="SSF48452">
    <property type="entry name" value="TPR-like"/>
    <property type="match status" value="1"/>
</dbReference>
<feature type="repeat" description="TPR" evidence="1">
    <location>
        <begin position="374"/>
        <end position="407"/>
    </location>
</feature>
<dbReference type="GO" id="GO:0016887">
    <property type="term" value="F:ATP hydrolysis activity"/>
    <property type="evidence" value="ECO:0007669"/>
    <property type="project" value="InterPro"/>
</dbReference>
<protein>
    <submittedName>
        <fullName evidence="3">Tetratricopeptide repeat protein</fullName>
    </submittedName>
</protein>
<feature type="repeat" description="TPR" evidence="1">
    <location>
        <begin position="449"/>
        <end position="482"/>
    </location>
</feature>
<dbReference type="PANTHER" id="PTHR34301:SF8">
    <property type="entry name" value="ATPASE DOMAIN-CONTAINING PROTEIN"/>
    <property type="match status" value="1"/>
</dbReference>
<dbReference type="Pfam" id="PF13181">
    <property type="entry name" value="TPR_8"/>
    <property type="match status" value="1"/>
</dbReference>
<dbReference type="PROSITE" id="PS50005">
    <property type="entry name" value="TPR"/>
    <property type="match status" value="3"/>
</dbReference>
<dbReference type="SUPFAM" id="SSF52540">
    <property type="entry name" value="P-loop containing nucleoside triphosphate hydrolases"/>
    <property type="match status" value="1"/>
</dbReference>
<dbReference type="RefSeq" id="WP_116223463.1">
    <property type="nucleotide sequence ID" value="NZ_AP018437.1"/>
</dbReference>
<comment type="caution">
    <text evidence="3">The sequence shown here is derived from an EMBL/GenBank/DDBJ whole genome shotgun (WGS) entry which is preliminary data.</text>
</comment>
<evidence type="ECO:0000313" key="3">
    <source>
        <dbReference type="EMBL" id="REG10271.1"/>
    </source>
</evidence>
<dbReference type="InterPro" id="IPR019734">
    <property type="entry name" value="TPR_rpt"/>
</dbReference>
<gene>
    <name evidence="3" type="ORF">DFR64_0125</name>
</gene>
<dbReference type="Gene3D" id="1.25.40.10">
    <property type="entry name" value="Tetratricopeptide repeat domain"/>
    <property type="match status" value="1"/>
</dbReference>
<dbReference type="Proteomes" id="UP000256388">
    <property type="component" value="Unassembled WGS sequence"/>
</dbReference>
<name>A0A347ZV12_9CHLR</name>
<dbReference type="InterPro" id="IPR011990">
    <property type="entry name" value="TPR-like_helical_dom_sf"/>
</dbReference>
<dbReference type="EMBL" id="QUMS01000001">
    <property type="protein sequence ID" value="REG10271.1"/>
    <property type="molecule type" value="Genomic_DNA"/>
</dbReference>
<sequence length="1172" mass="132377">MPEKINPYIAGAPVTETRMFFGREDIFSWIERSLSGKFVDHILVVHGQRRVGKTSVLKHLGKRLPKNFIPIFIDLQGRVNTTLPRFLWWLAREITRALDLPDPDRAHFEEDPEYFESEFLPEVEKQLDDKVLLLTFDEFDTLETTTAQEGLALPFMAILKRLMDHKGLNFIFSIGSSGRKLENMQAAYTSFFKQALYRKISFLDEQDARELITKPVEGVMQYDLDAVDMIYEITSGHPYFIQLICHELFSVCQKTNDWQVSKADVEGILDAVIERGTVNLKFVWDESSELEKWVLASLAQFETNVDMETLGKFLKNQKVRFIQQDLESAVLHLREKDVLASGNRFVIYLMKLWLIQNRSIEQVREELSKVNPIVSRLLQVGHEYLDQGELEKAIDAFQEALQSEEDNLEVRLGLAGAYMAREDFGRAAAEYEEILILHPEDVAAQSGYCDAYLALGDFRSAMGRLDEAEYAYQQVLKISPRHADGRKRMARLCHHRAVNAISGAEDTALDQVRMALEFTPEDELLKASANELEALASGKRDKKDVLLDWGQRAAKKENWQDAADLLEAYQRLQGKGEGAPPALGNIRQKANEEQLNNLRKQAERMERLEEYDEALLALNKYLALQPEDADQVPQRIQRLKEARKQVQQREGKDEGKPFWKQPLAWIGISVIAALALLLAIPTSPLRMALATTTPAGQVTERVVVATAEPTIVPTPTATPLPYKWTRVTSLQLINRDGIYTVAIHPDDEDIIYAGSRNSGMYKTVDGGISWLPINNGIKGKFIKQILIDPQEPDTVYAGLRLSGLYKTEDGGDSWRRLDVESGGQNYASEWQVVANLAMDPEDSAHLVFVNELGIWESRDKGESWLKLEISFDNPGLAGFDPTTGTLIVAAGEEENPDGEVKIYVSNTQHDEWQLAHEFRPLYGVGLNRSVIAYDSEGNRLLFCGWVDRFQSTDGGLTWVKSGNDDCKPYASDSEGYVSAPGNPERIVKHNFNEPGIQVSDNGGNKWYERSNGLGAVEAAFGFDPESHLIYVSQWVYGGEWWGLSNFYSYGLAKNSFKTVVTSPCGSYPTQPWEEAACSKQVDTDIPWDLVRNFSETNKIWLWNAVKDPQDTGKIYLATQDGVYFSSDGGESWDAISEGFGNMRIVYDLAFDPQNPDDLYALTPYGIYKLEAK</sequence>
<dbReference type="Pfam" id="PF13401">
    <property type="entry name" value="AAA_22"/>
    <property type="match status" value="1"/>
</dbReference>
<keyword evidence="4" id="KW-1185">Reference proteome</keyword>
<accession>A0A347ZV12</accession>
<proteinExistence type="predicted"/>
<dbReference type="Gene3D" id="2.130.10.10">
    <property type="entry name" value="YVTN repeat-like/Quinoprotein amine dehydrogenase"/>
    <property type="match status" value="3"/>
</dbReference>
<feature type="domain" description="ORC1/DEAH AAA+ ATPase" evidence="2">
    <location>
        <begin position="41"/>
        <end position="174"/>
    </location>
</feature>
<evidence type="ECO:0000259" key="2">
    <source>
        <dbReference type="Pfam" id="PF13401"/>
    </source>
</evidence>
<dbReference type="SMART" id="SM00028">
    <property type="entry name" value="TPR"/>
    <property type="match status" value="3"/>
</dbReference>
<dbReference type="AlphaFoldDB" id="A0A347ZV12"/>
<dbReference type="OrthoDB" id="9801859at2"/>
<keyword evidence="1" id="KW-0802">TPR repeat</keyword>
<evidence type="ECO:0000313" key="4">
    <source>
        <dbReference type="Proteomes" id="UP000256388"/>
    </source>
</evidence>
<dbReference type="PANTHER" id="PTHR34301">
    <property type="entry name" value="DNA-BINDING PROTEIN-RELATED"/>
    <property type="match status" value="1"/>
</dbReference>
<dbReference type="InterPro" id="IPR015943">
    <property type="entry name" value="WD40/YVTN_repeat-like_dom_sf"/>
</dbReference>
<dbReference type="InterPro" id="IPR049945">
    <property type="entry name" value="AAA_22"/>
</dbReference>
<organism evidence="3 4">
    <name type="scientific">Pelolinea submarina</name>
    <dbReference type="NCBI Taxonomy" id="913107"/>
    <lineage>
        <taxon>Bacteria</taxon>
        <taxon>Bacillati</taxon>
        <taxon>Chloroflexota</taxon>
        <taxon>Anaerolineae</taxon>
        <taxon>Anaerolineales</taxon>
        <taxon>Anaerolineaceae</taxon>
        <taxon>Pelolinea</taxon>
    </lineage>
</organism>